<comment type="caution">
    <text evidence="9">The sequence shown here is derived from an EMBL/GenBank/DDBJ whole genome shotgun (WGS) entry which is preliminary data.</text>
</comment>
<keyword evidence="3 6" id="KW-0731">Sigma factor</keyword>
<dbReference type="Proteomes" id="UP000281738">
    <property type="component" value="Unassembled WGS sequence"/>
</dbReference>
<dbReference type="OrthoDB" id="5243766at2"/>
<comment type="similarity">
    <text evidence="1 6">Belongs to the sigma-70 factor family. ECF subfamily.</text>
</comment>
<evidence type="ECO:0000313" key="9">
    <source>
        <dbReference type="EMBL" id="ROR91490.1"/>
    </source>
</evidence>
<keyword evidence="10" id="KW-1185">Reference proteome</keyword>
<dbReference type="InterPro" id="IPR014284">
    <property type="entry name" value="RNA_pol_sigma-70_dom"/>
</dbReference>
<keyword evidence="5 6" id="KW-0804">Transcription</keyword>
<dbReference type="Pfam" id="PF04542">
    <property type="entry name" value="Sigma70_r2"/>
    <property type="match status" value="1"/>
</dbReference>
<evidence type="ECO:0000256" key="1">
    <source>
        <dbReference type="ARBA" id="ARBA00010641"/>
    </source>
</evidence>
<gene>
    <name evidence="9" type="ORF">EDD33_2359</name>
</gene>
<dbReference type="GO" id="GO:0006352">
    <property type="term" value="P:DNA-templated transcription initiation"/>
    <property type="evidence" value="ECO:0007669"/>
    <property type="project" value="InterPro"/>
</dbReference>
<dbReference type="Pfam" id="PF08281">
    <property type="entry name" value="Sigma70_r4_2"/>
    <property type="match status" value="1"/>
</dbReference>
<dbReference type="GO" id="GO:0006950">
    <property type="term" value="P:response to stress"/>
    <property type="evidence" value="ECO:0007669"/>
    <property type="project" value="UniProtKB-ARBA"/>
</dbReference>
<dbReference type="InterPro" id="IPR007627">
    <property type="entry name" value="RNA_pol_sigma70_r2"/>
</dbReference>
<evidence type="ECO:0000313" key="10">
    <source>
        <dbReference type="Proteomes" id="UP000281738"/>
    </source>
</evidence>
<feature type="domain" description="RNA polymerase sigma-70 region 2" evidence="7">
    <location>
        <begin position="29"/>
        <end position="97"/>
    </location>
</feature>
<keyword evidence="4 6" id="KW-0238">DNA-binding</keyword>
<dbReference type="InterPro" id="IPR039425">
    <property type="entry name" value="RNA_pol_sigma-70-like"/>
</dbReference>
<proteinExistence type="inferred from homology"/>
<dbReference type="SUPFAM" id="SSF88946">
    <property type="entry name" value="Sigma2 domain of RNA polymerase sigma factors"/>
    <property type="match status" value="1"/>
</dbReference>
<dbReference type="InterPro" id="IPR013249">
    <property type="entry name" value="RNA_pol_sigma70_r4_t2"/>
</dbReference>
<evidence type="ECO:0000256" key="2">
    <source>
        <dbReference type="ARBA" id="ARBA00023015"/>
    </source>
</evidence>
<sequence>MTGSGLRGSAVVDLATALRDGRHDALEELFDRWSPLVHSLAWQALRDPHEADEVTQLVFVSAWRSRETLRPSDTALPAWLVGICRHRIADRFADRSRESRRLARMASEEDVLEADRVEVLGTEQFLEALTMEEALGALPEPRQTVVRLAFLEDQTHAEISRRLGLPLGTVKSHVRRGLLQLRDRLAVSHDDAPR</sequence>
<dbReference type="PANTHER" id="PTHR43133:SF62">
    <property type="entry name" value="RNA POLYMERASE SIGMA FACTOR SIGZ"/>
    <property type="match status" value="1"/>
</dbReference>
<dbReference type="InterPro" id="IPR013324">
    <property type="entry name" value="RNA_pol_sigma_r3/r4-like"/>
</dbReference>
<dbReference type="GO" id="GO:0003677">
    <property type="term" value="F:DNA binding"/>
    <property type="evidence" value="ECO:0007669"/>
    <property type="project" value="UniProtKB-KW"/>
</dbReference>
<dbReference type="PROSITE" id="PS01063">
    <property type="entry name" value="SIGMA70_ECF"/>
    <property type="match status" value="1"/>
</dbReference>
<keyword evidence="2 6" id="KW-0805">Transcription regulation</keyword>
<feature type="domain" description="RNA polymerase sigma factor 70 region 4 type 2" evidence="8">
    <location>
        <begin position="131"/>
        <end position="181"/>
    </location>
</feature>
<dbReference type="AlphaFoldDB" id="A0A3N2CVB8"/>
<dbReference type="RefSeq" id="WP_056543844.1">
    <property type="nucleotide sequence ID" value="NZ_RKHO01000001.1"/>
</dbReference>
<dbReference type="EMBL" id="RKHO01000001">
    <property type="protein sequence ID" value="ROR91490.1"/>
    <property type="molecule type" value="Genomic_DNA"/>
</dbReference>
<evidence type="ECO:0000259" key="8">
    <source>
        <dbReference type="Pfam" id="PF08281"/>
    </source>
</evidence>
<evidence type="ECO:0000259" key="7">
    <source>
        <dbReference type="Pfam" id="PF04542"/>
    </source>
</evidence>
<dbReference type="InterPro" id="IPR036388">
    <property type="entry name" value="WH-like_DNA-bd_sf"/>
</dbReference>
<protein>
    <recommendedName>
        <fullName evidence="6">RNA polymerase sigma factor</fullName>
    </recommendedName>
</protein>
<dbReference type="NCBIfam" id="TIGR02937">
    <property type="entry name" value="sigma70-ECF"/>
    <property type="match status" value="1"/>
</dbReference>
<accession>A0A3N2CVB8</accession>
<dbReference type="Gene3D" id="1.10.1740.10">
    <property type="match status" value="1"/>
</dbReference>
<evidence type="ECO:0000256" key="3">
    <source>
        <dbReference type="ARBA" id="ARBA00023082"/>
    </source>
</evidence>
<dbReference type="CDD" id="cd06171">
    <property type="entry name" value="Sigma70_r4"/>
    <property type="match status" value="1"/>
</dbReference>
<evidence type="ECO:0000256" key="5">
    <source>
        <dbReference type="ARBA" id="ARBA00023163"/>
    </source>
</evidence>
<dbReference type="Gene3D" id="1.10.10.10">
    <property type="entry name" value="Winged helix-like DNA-binding domain superfamily/Winged helix DNA-binding domain"/>
    <property type="match status" value="1"/>
</dbReference>
<reference evidence="9 10" key="1">
    <citation type="submission" date="2018-11" db="EMBL/GenBank/DDBJ databases">
        <title>Sequencing the genomes of 1000 actinobacteria strains.</title>
        <authorList>
            <person name="Klenk H.-P."/>
        </authorList>
    </citation>
    <scope>NUCLEOTIDE SEQUENCE [LARGE SCALE GENOMIC DNA]</scope>
    <source>
        <strain evidence="9 10">DSM 12652</strain>
    </source>
</reference>
<dbReference type="InterPro" id="IPR000838">
    <property type="entry name" value="RNA_pol_sigma70_ECF_CS"/>
</dbReference>
<dbReference type="SUPFAM" id="SSF88659">
    <property type="entry name" value="Sigma3 and sigma4 domains of RNA polymerase sigma factors"/>
    <property type="match status" value="1"/>
</dbReference>
<organism evidence="9 10">
    <name type="scientific">Nocardioides aurantiacus</name>
    <dbReference type="NCBI Taxonomy" id="86796"/>
    <lineage>
        <taxon>Bacteria</taxon>
        <taxon>Bacillati</taxon>
        <taxon>Actinomycetota</taxon>
        <taxon>Actinomycetes</taxon>
        <taxon>Propionibacteriales</taxon>
        <taxon>Nocardioidaceae</taxon>
        <taxon>Nocardioides</taxon>
    </lineage>
</organism>
<name>A0A3N2CVB8_9ACTN</name>
<dbReference type="InterPro" id="IPR013325">
    <property type="entry name" value="RNA_pol_sigma_r2"/>
</dbReference>
<evidence type="ECO:0000256" key="6">
    <source>
        <dbReference type="RuleBase" id="RU000716"/>
    </source>
</evidence>
<dbReference type="PANTHER" id="PTHR43133">
    <property type="entry name" value="RNA POLYMERASE ECF-TYPE SIGMA FACTO"/>
    <property type="match status" value="1"/>
</dbReference>
<evidence type="ECO:0000256" key="4">
    <source>
        <dbReference type="ARBA" id="ARBA00023125"/>
    </source>
</evidence>
<dbReference type="GO" id="GO:0016987">
    <property type="term" value="F:sigma factor activity"/>
    <property type="evidence" value="ECO:0007669"/>
    <property type="project" value="UniProtKB-KW"/>
</dbReference>